<dbReference type="RefSeq" id="WP_088385706.1">
    <property type="nucleotide sequence ID" value="NZ_NIOF01000006.1"/>
</dbReference>
<feature type="domain" description="Transcription elongation factor GreA/GreB C-terminal" evidence="1">
    <location>
        <begin position="54"/>
        <end position="128"/>
    </location>
</feature>
<dbReference type="PANTHER" id="PTHR30437">
    <property type="entry name" value="TRANSCRIPTION ELONGATION FACTOR GREA"/>
    <property type="match status" value="1"/>
</dbReference>
<keyword evidence="2" id="KW-0648">Protein biosynthesis</keyword>
<evidence type="ECO:0000313" key="3">
    <source>
        <dbReference type="Proteomes" id="UP000197468"/>
    </source>
</evidence>
<keyword evidence="2" id="KW-0251">Elongation factor</keyword>
<gene>
    <name evidence="2" type="ORF">CDN99_15195</name>
</gene>
<dbReference type="GO" id="GO:0006354">
    <property type="term" value="P:DNA-templated transcription elongation"/>
    <property type="evidence" value="ECO:0007669"/>
    <property type="project" value="TreeGrafter"/>
</dbReference>
<dbReference type="EMBL" id="NIOF01000006">
    <property type="protein sequence ID" value="OWQ88820.1"/>
    <property type="molecule type" value="Genomic_DNA"/>
</dbReference>
<dbReference type="Pfam" id="PF01272">
    <property type="entry name" value="GreA_GreB"/>
    <property type="match status" value="1"/>
</dbReference>
<dbReference type="InterPro" id="IPR036953">
    <property type="entry name" value="GreA/GreB_C_sf"/>
</dbReference>
<evidence type="ECO:0000259" key="1">
    <source>
        <dbReference type="Pfam" id="PF01272"/>
    </source>
</evidence>
<dbReference type="GO" id="GO:0003746">
    <property type="term" value="F:translation elongation factor activity"/>
    <property type="evidence" value="ECO:0007669"/>
    <property type="project" value="UniProtKB-KW"/>
</dbReference>
<comment type="caution">
    <text evidence="2">The sequence shown here is derived from an EMBL/GenBank/DDBJ whole genome shotgun (WGS) entry which is preliminary data.</text>
</comment>
<dbReference type="Proteomes" id="UP000197468">
    <property type="component" value="Unassembled WGS sequence"/>
</dbReference>
<name>A0A246J8F8_9BURK</name>
<dbReference type="GO" id="GO:0070063">
    <property type="term" value="F:RNA polymerase binding"/>
    <property type="evidence" value="ECO:0007669"/>
    <property type="project" value="InterPro"/>
</dbReference>
<dbReference type="GO" id="GO:0003677">
    <property type="term" value="F:DNA binding"/>
    <property type="evidence" value="ECO:0007669"/>
    <property type="project" value="InterPro"/>
</dbReference>
<organism evidence="2 3">
    <name type="scientific">Roseateles aquatilis</name>
    <dbReference type="NCBI Taxonomy" id="431061"/>
    <lineage>
        <taxon>Bacteria</taxon>
        <taxon>Pseudomonadati</taxon>
        <taxon>Pseudomonadota</taxon>
        <taxon>Betaproteobacteria</taxon>
        <taxon>Burkholderiales</taxon>
        <taxon>Sphaerotilaceae</taxon>
        <taxon>Roseateles</taxon>
    </lineage>
</organism>
<dbReference type="OrthoDB" id="192847at2"/>
<reference evidence="2 3" key="1">
    <citation type="journal article" date="2008" name="Int. J. Syst. Evol. Microbiol.">
        <title>Description of Roseateles aquatilis sp. nov. and Roseateles terrae sp. nov., in the class Betaproteobacteria, and emended description of the genus Roseateles.</title>
        <authorList>
            <person name="Gomila M."/>
            <person name="Bowien B."/>
            <person name="Falsen E."/>
            <person name="Moore E.R."/>
            <person name="Lalucat J."/>
        </authorList>
    </citation>
    <scope>NUCLEOTIDE SEQUENCE [LARGE SCALE GENOMIC DNA]</scope>
    <source>
        <strain evidence="2 3">CCUG 48205</strain>
    </source>
</reference>
<keyword evidence="3" id="KW-1185">Reference proteome</keyword>
<dbReference type="PANTHER" id="PTHR30437:SF5">
    <property type="entry name" value="REGULATOR OF NUCLEOSIDE DIPHOSPHATE KINASE"/>
    <property type="match status" value="1"/>
</dbReference>
<accession>A0A246J8F8</accession>
<dbReference type="Gene3D" id="3.10.50.30">
    <property type="entry name" value="Transcription elongation factor, GreA/GreB, C-terminal domain"/>
    <property type="match status" value="1"/>
</dbReference>
<dbReference type="GO" id="GO:0032784">
    <property type="term" value="P:regulation of DNA-templated transcription elongation"/>
    <property type="evidence" value="ECO:0007669"/>
    <property type="project" value="InterPro"/>
</dbReference>
<protein>
    <submittedName>
        <fullName evidence="2">Transcription elongation factor GreAB</fullName>
    </submittedName>
</protein>
<dbReference type="AlphaFoldDB" id="A0A246J8F8"/>
<dbReference type="InterPro" id="IPR001437">
    <property type="entry name" value="Tscrpt_elong_fac_GreA/B_C"/>
</dbReference>
<dbReference type="SUPFAM" id="SSF54534">
    <property type="entry name" value="FKBP-like"/>
    <property type="match status" value="1"/>
</dbReference>
<dbReference type="InterPro" id="IPR023459">
    <property type="entry name" value="Tscrpt_elong_fac_GreA/B_fam"/>
</dbReference>
<evidence type="ECO:0000313" key="2">
    <source>
        <dbReference type="EMBL" id="OWQ88820.1"/>
    </source>
</evidence>
<proteinExistence type="predicted"/>
<sequence>MDLLALERTLTELDHVRILNLVRRYRRVEVPAAPRLPIEDVLDTCSIVPSRQAPPDVVTMYTQVALRDVESGESSKVALCYPADAEPTAGFVSVLSPIGAGLLGLGLGAIAHWRTPAGEERVAEIVAILFQPESSGDYTT</sequence>